<comment type="caution">
    <text evidence="5">The sequence shown here is derived from an EMBL/GenBank/DDBJ whole genome shotgun (WGS) entry which is preliminary data.</text>
</comment>
<evidence type="ECO:0000256" key="1">
    <source>
        <dbReference type="ARBA" id="ARBA00023015"/>
    </source>
</evidence>
<protein>
    <submittedName>
        <fullName evidence="5">DNA-binding HxlR family transcriptional regulator</fullName>
    </submittedName>
</protein>
<keyword evidence="3" id="KW-0804">Transcription</keyword>
<dbReference type="RefSeq" id="WP_184787227.1">
    <property type="nucleotide sequence ID" value="NZ_BONT01000045.1"/>
</dbReference>
<dbReference type="PANTHER" id="PTHR33204:SF37">
    <property type="entry name" value="HTH-TYPE TRANSCRIPTIONAL REGULATOR YODB"/>
    <property type="match status" value="1"/>
</dbReference>
<dbReference type="InterPro" id="IPR002577">
    <property type="entry name" value="HTH_HxlR"/>
</dbReference>
<dbReference type="Gene3D" id="1.10.10.10">
    <property type="entry name" value="Winged helix-like DNA-binding domain superfamily/Winged helix DNA-binding domain"/>
    <property type="match status" value="1"/>
</dbReference>
<evidence type="ECO:0000313" key="5">
    <source>
        <dbReference type="EMBL" id="MBB6034367.1"/>
    </source>
</evidence>
<evidence type="ECO:0000313" key="6">
    <source>
        <dbReference type="Proteomes" id="UP000548476"/>
    </source>
</evidence>
<keyword evidence="1" id="KW-0805">Transcription regulation</keyword>
<dbReference type="InterPro" id="IPR036390">
    <property type="entry name" value="WH_DNA-bd_sf"/>
</dbReference>
<evidence type="ECO:0000259" key="4">
    <source>
        <dbReference type="PROSITE" id="PS51118"/>
    </source>
</evidence>
<gene>
    <name evidence="5" type="ORF">HNR73_002217</name>
</gene>
<organism evidence="5 6">
    <name type="scientific">Phytomonospora endophytica</name>
    <dbReference type="NCBI Taxonomy" id="714109"/>
    <lineage>
        <taxon>Bacteria</taxon>
        <taxon>Bacillati</taxon>
        <taxon>Actinomycetota</taxon>
        <taxon>Actinomycetes</taxon>
        <taxon>Micromonosporales</taxon>
        <taxon>Micromonosporaceae</taxon>
        <taxon>Phytomonospora</taxon>
    </lineage>
</organism>
<name>A0A841FMD8_9ACTN</name>
<dbReference type="AlphaFoldDB" id="A0A841FMD8"/>
<dbReference type="GO" id="GO:0003677">
    <property type="term" value="F:DNA binding"/>
    <property type="evidence" value="ECO:0007669"/>
    <property type="project" value="UniProtKB-KW"/>
</dbReference>
<accession>A0A841FMD8</accession>
<dbReference type="SUPFAM" id="SSF46785">
    <property type="entry name" value="Winged helix' DNA-binding domain"/>
    <property type="match status" value="1"/>
</dbReference>
<dbReference type="Proteomes" id="UP000548476">
    <property type="component" value="Unassembled WGS sequence"/>
</dbReference>
<keyword evidence="6" id="KW-1185">Reference proteome</keyword>
<dbReference type="PANTHER" id="PTHR33204">
    <property type="entry name" value="TRANSCRIPTIONAL REGULATOR, MARR FAMILY"/>
    <property type="match status" value="1"/>
</dbReference>
<keyword evidence="2 5" id="KW-0238">DNA-binding</keyword>
<dbReference type="InterPro" id="IPR036388">
    <property type="entry name" value="WH-like_DNA-bd_sf"/>
</dbReference>
<dbReference type="Pfam" id="PF01638">
    <property type="entry name" value="HxlR"/>
    <property type="match status" value="1"/>
</dbReference>
<dbReference type="EMBL" id="JACHGT010000004">
    <property type="protein sequence ID" value="MBB6034367.1"/>
    <property type="molecule type" value="Genomic_DNA"/>
</dbReference>
<evidence type="ECO:0000256" key="2">
    <source>
        <dbReference type="ARBA" id="ARBA00023125"/>
    </source>
</evidence>
<proteinExistence type="predicted"/>
<sequence length="125" mass="13653">MDAEPINDVFVADCPGRHVLDHVTSRWATLLIGALAEGPQRFYLLRDRIGGISEKMLSQTLRVLARDGLVAREVEPDSPPKVTYRLTPLGEELAAHLSGLIGWIAASTDDIITAQGRYDAAKSRS</sequence>
<dbReference type="PROSITE" id="PS51118">
    <property type="entry name" value="HTH_HXLR"/>
    <property type="match status" value="1"/>
</dbReference>
<feature type="domain" description="HTH hxlR-type" evidence="4">
    <location>
        <begin position="14"/>
        <end position="112"/>
    </location>
</feature>
<reference evidence="5 6" key="1">
    <citation type="submission" date="2020-08" db="EMBL/GenBank/DDBJ databases">
        <title>Genomic Encyclopedia of Type Strains, Phase IV (KMG-IV): sequencing the most valuable type-strain genomes for metagenomic binning, comparative biology and taxonomic classification.</title>
        <authorList>
            <person name="Goeker M."/>
        </authorList>
    </citation>
    <scope>NUCLEOTIDE SEQUENCE [LARGE SCALE GENOMIC DNA]</scope>
    <source>
        <strain evidence="5 6">YIM 65646</strain>
    </source>
</reference>
<evidence type="ECO:0000256" key="3">
    <source>
        <dbReference type="ARBA" id="ARBA00023163"/>
    </source>
</evidence>